<evidence type="ECO:0000313" key="5">
    <source>
        <dbReference type="Proteomes" id="UP000245956"/>
    </source>
</evidence>
<dbReference type="Pfam" id="PF26639">
    <property type="entry name" value="Het-6_barrel"/>
    <property type="match status" value="1"/>
</dbReference>
<evidence type="ECO:0000259" key="3">
    <source>
        <dbReference type="Pfam" id="PF06985"/>
    </source>
</evidence>
<keyword evidence="2" id="KW-0812">Transmembrane</keyword>
<dbReference type="Proteomes" id="UP000245956">
    <property type="component" value="Unassembled WGS sequence"/>
</dbReference>
<feature type="region of interest" description="Disordered" evidence="1">
    <location>
        <begin position="615"/>
        <end position="640"/>
    </location>
</feature>
<feature type="transmembrane region" description="Helical" evidence="2">
    <location>
        <begin position="749"/>
        <end position="772"/>
    </location>
</feature>
<dbReference type="PANTHER" id="PTHR24148:SF64">
    <property type="entry name" value="HETEROKARYON INCOMPATIBILITY DOMAIN-CONTAINING PROTEIN"/>
    <property type="match status" value="1"/>
</dbReference>
<dbReference type="PANTHER" id="PTHR24148">
    <property type="entry name" value="ANKYRIN REPEAT DOMAIN-CONTAINING PROTEIN 39 HOMOLOG-RELATED"/>
    <property type="match status" value="1"/>
</dbReference>
<protein>
    <submittedName>
        <fullName evidence="4">Ankyrin and HET domain protein</fullName>
    </submittedName>
</protein>
<dbReference type="InterPro" id="IPR010730">
    <property type="entry name" value="HET"/>
</dbReference>
<keyword evidence="2" id="KW-0472">Membrane</keyword>
<accession>A0A2U3EEQ5</accession>
<feature type="compositionally biased region" description="Basic and acidic residues" evidence="1">
    <location>
        <begin position="615"/>
        <end position="629"/>
    </location>
</feature>
<comment type="caution">
    <text evidence="4">The sequence shown here is derived from an EMBL/GenBank/DDBJ whole genome shotgun (WGS) entry which is preliminary data.</text>
</comment>
<feature type="domain" description="Heterokaryon incompatibility" evidence="3">
    <location>
        <begin position="215"/>
        <end position="375"/>
    </location>
</feature>
<dbReference type="AlphaFoldDB" id="A0A2U3EEQ5"/>
<dbReference type="Pfam" id="PF06985">
    <property type="entry name" value="HET"/>
    <property type="match status" value="1"/>
</dbReference>
<dbReference type="InterPro" id="IPR052895">
    <property type="entry name" value="HetReg/Transcr_Mod"/>
</dbReference>
<sequence>MWGAQAGGGGGGRRCMWGSIRYWRSPSEPAQAIRDAACRGTSVAPVTLAVAWPAALEWTTWKTHAVYKWKYINVQQCSMRPPFGSTPIMTQSDAQYLPQAWAAWTAAQTTCTDPRPARASVGGCAAQVSLSGTAHAALDPFDAMPAALRCICTKDMKDYEYQPLGPGEIRLLRLEAARPDQPLSGSILHHRLRNPVYQPRAEDDGGGYLEHALAYEAISYHWGSDQRTPFHVVIDNGSVIRITASLHTVLRRLALPDGPRVLWADAICINQVTSADNREKGEQIQLMPDIYRIASRVQVYLGPEADDLALALDFIRSIADYSEYLDTSQHDDGETATALAQQRGFVLPPVGDPRWTALRTFLRRPWFRRVWIIQEFVYATDVAVTCGDHDVDWHLLWLCAKAYADNRQLIYTGYSPDLFGTRRLDLFREAHEGARGMLVVTDLRMRAWGYMTPAYMILSLNEKRDKENFSGLSIRKDLNTIKDYERFARAKLLHDRAEGETFPFGRPDMLQLLRRTSNFLATQPVDRLYALLGLTGTDHIKPVYSEQQTLNVVATKFAAHFITKGSMSEVLSTAGIRSATPSPNDPPSWVPNWTKMTYSQDMQIGFNRLADIQDEKNADRDKGEEKPAEGGETTSEEARAKDIDRLYSASGDLPQSFHVNEIEASLTVKVTPIDRVVLVLPGKLCLGIPMYLGMTQKLGPVYPNGQPIEEAFWRTLIGNRTWNGLPVPDRYAVQYENLKRHESNLLTRAMLLLAIAALIALPFVTIAIRCIPFTGHVGLVTAAVAWKVSTVSGVVLPGIVYLILLPLFRWLWITALVPLLVVIAWYLMVKVYPLLFLDALKYLGVTTAASIGSVPQDCTEYLSSFMVMGNRHNLAFTESRLMGLLPLLTKEGDIVAIVHGCHAPFVMRPTRRQGYYKLVGECYVHGVMNGELAASESIDIALC</sequence>
<evidence type="ECO:0000256" key="1">
    <source>
        <dbReference type="SAM" id="MobiDB-lite"/>
    </source>
</evidence>
<evidence type="ECO:0000313" key="4">
    <source>
        <dbReference type="EMBL" id="PWI73001.1"/>
    </source>
</evidence>
<keyword evidence="2" id="KW-1133">Transmembrane helix</keyword>
<name>A0A2U3EEQ5_PURLI</name>
<organism evidence="4 5">
    <name type="scientific">Purpureocillium lilacinum</name>
    <name type="common">Paecilomyces lilacinus</name>
    <dbReference type="NCBI Taxonomy" id="33203"/>
    <lineage>
        <taxon>Eukaryota</taxon>
        <taxon>Fungi</taxon>
        <taxon>Dikarya</taxon>
        <taxon>Ascomycota</taxon>
        <taxon>Pezizomycotina</taxon>
        <taxon>Sordariomycetes</taxon>
        <taxon>Hypocreomycetidae</taxon>
        <taxon>Hypocreales</taxon>
        <taxon>Ophiocordycipitaceae</taxon>
        <taxon>Purpureocillium</taxon>
    </lineage>
</organism>
<dbReference type="EMBL" id="LCWV01000005">
    <property type="protein sequence ID" value="PWI73001.1"/>
    <property type="molecule type" value="Genomic_DNA"/>
</dbReference>
<evidence type="ECO:0000256" key="2">
    <source>
        <dbReference type="SAM" id="Phobius"/>
    </source>
</evidence>
<feature type="transmembrane region" description="Helical" evidence="2">
    <location>
        <begin position="784"/>
        <end position="804"/>
    </location>
</feature>
<gene>
    <name evidence="4" type="ORF">PCL_10016</name>
</gene>
<reference evidence="4 5" key="1">
    <citation type="journal article" date="2016" name="Front. Microbiol.">
        <title>Genome and transcriptome sequences reveal the specific parasitism of the nematophagous Purpureocillium lilacinum 36-1.</title>
        <authorList>
            <person name="Xie J."/>
            <person name="Li S."/>
            <person name="Mo C."/>
            <person name="Xiao X."/>
            <person name="Peng D."/>
            <person name="Wang G."/>
            <person name="Xiao Y."/>
        </authorList>
    </citation>
    <scope>NUCLEOTIDE SEQUENCE [LARGE SCALE GENOMIC DNA]</scope>
    <source>
        <strain evidence="4 5">36-1</strain>
    </source>
</reference>
<feature type="transmembrane region" description="Helical" evidence="2">
    <location>
        <begin position="810"/>
        <end position="829"/>
    </location>
</feature>
<proteinExistence type="predicted"/>